<feature type="region of interest" description="Disordered" evidence="1">
    <location>
        <begin position="1"/>
        <end position="22"/>
    </location>
</feature>
<gene>
    <name evidence="2" type="ORF">O3G_MSEX001201</name>
</gene>
<evidence type="ECO:0000313" key="2">
    <source>
        <dbReference type="EMBL" id="KAG6440332.1"/>
    </source>
</evidence>
<evidence type="ECO:0000256" key="1">
    <source>
        <dbReference type="SAM" id="MobiDB-lite"/>
    </source>
</evidence>
<keyword evidence="3" id="KW-1185">Reference proteome</keyword>
<evidence type="ECO:0000313" key="3">
    <source>
        <dbReference type="Proteomes" id="UP000791440"/>
    </source>
</evidence>
<reference evidence="2" key="2">
    <citation type="submission" date="2020-12" db="EMBL/GenBank/DDBJ databases">
        <authorList>
            <person name="Kanost M."/>
        </authorList>
    </citation>
    <scope>NUCLEOTIDE SEQUENCE</scope>
</reference>
<sequence>MPNIGQKPPHTEGRSQRPTFHAAVHPGGTTMCYTHRVYFIFRTEYFGGIPQTPPILRAAAPTSSLAAGGILTFSNSLGILLRDDHLTEADHRTPGLLATDRPWKRTRPDPVCACDLYQIVPRTSGR</sequence>
<proteinExistence type="predicted"/>
<protein>
    <submittedName>
        <fullName evidence="2">Uncharacterized protein</fullName>
    </submittedName>
</protein>
<dbReference type="Proteomes" id="UP000791440">
    <property type="component" value="Unassembled WGS sequence"/>
</dbReference>
<accession>A0A922CAG7</accession>
<dbReference type="AlphaFoldDB" id="A0A922CAG7"/>
<organism evidence="2 3">
    <name type="scientific">Manduca sexta</name>
    <name type="common">Tobacco hawkmoth</name>
    <name type="synonym">Tobacco hornworm</name>
    <dbReference type="NCBI Taxonomy" id="7130"/>
    <lineage>
        <taxon>Eukaryota</taxon>
        <taxon>Metazoa</taxon>
        <taxon>Ecdysozoa</taxon>
        <taxon>Arthropoda</taxon>
        <taxon>Hexapoda</taxon>
        <taxon>Insecta</taxon>
        <taxon>Pterygota</taxon>
        <taxon>Neoptera</taxon>
        <taxon>Endopterygota</taxon>
        <taxon>Lepidoptera</taxon>
        <taxon>Glossata</taxon>
        <taxon>Ditrysia</taxon>
        <taxon>Bombycoidea</taxon>
        <taxon>Sphingidae</taxon>
        <taxon>Sphinginae</taxon>
        <taxon>Sphingini</taxon>
        <taxon>Manduca</taxon>
    </lineage>
</organism>
<dbReference type="EMBL" id="JH668279">
    <property type="protein sequence ID" value="KAG6440332.1"/>
    <property type="molecule type" value="Genomic_DNA"/>
</dbReference>
<name>A0A922CAG7_MANSE</name>
<reference evidence="2" key="1">
    <citation type="journal article" date="2016" name="Insect Biochem. Mol. Biol.">
        <title>Multifaceted biological insights from a draft genome sequence of the tobacco hornworm moth, Manduca sexta.</title>
        <authorList>
            <person name="Kanost M.R."/>
            <person name="Arrese E.L."/>
            <person name="Cao X."/>
            <person name="Chen Y.R."/>
            <person name="Chellapilla S."/>
            <person name="Goldsmith M.R."/>
            <person name="Grosse-Wilde E."/>
            <person name="Heckel D.G."/>
            <person name="Herndon N."/>
            <person name="Jiang H."/>
            <person name="Papanicolaou A."/>
            <person name="Qu J."/>
            <person name="Soulages J.L."/>
            <person name="Vogel H."/>
            <person name="Walters J."/>
            <person name="Waterhouse R.M."/>
            <person name="Ahn S.J."/>
            <person name="Almeida F.C."/>
            <person name="An C."/>
            <person name="Aqrawi P."/>
            <person name="Bretschneider A."/>
            <person name="Bryant W.B."/>
            <person name="Bucks S."/>
            <person name="Chao H."/>
            <person name="Chevignon G."/>
            <person name="Christen J.M."/>
            <person name="Clarke D.F."/>
            <person name="Dittmer N.T."/>
            <person name="Ferguson L.C.F."/>
            <person name="Garavelou S."/>
            <person name="Gordon K.H.J."/>
            <person name="Gunaratna R.T."/>
            <person name="Han Y."/>
            <person name="Hauser F."/>
            <person name="He Y."/>
            <person name="Heidel-Fischer H."/>
            <person name="Hirsh A."/>
            <person name="Hu Y."/>
            <person name="Jiang H."/>
            <person name="Kalra D."/>
            <person name="Klinner C."/>
            <person name="Konig C."/>
            <person name="Kovar C."/>
            <person name="Kroll A.R."/>
            <person name="Kuwar S.S."/>
            <person name="Lee S.L."/>
            <person name="Lehman R."/>
            <person name="Li K."/>
            <person name="Li Z."/>
            <person name="Liang H."/>
            <person name="Lovelace S."/>
            <person name="Lu Z."/>
            <person name="Mansfield J.H."/>
            <person name="McCulloch K.J."/>
            <person name="Mathew T."/>
            <person name="Morton B."/>
            <person name="Muzny D.M."/>
            <person name="Neunemann D."/>
            <person name="Ongeri F."/>
            <person name="Pauchet Y."/>
            <person name="Pu L.L."/>
            <person name="Pyrousis I."/>
            <person name="Rao X.J."/>
            <person name="Redding A."/>
            <person name="Roesel C."/>
            <person name="Sanchez-Gracia A."/>
            <person name="Schaack S."/>
            <person name="Shukla A."/>
            <person name="Tetreau G."/>
            <person name="Wang Y."/>
            <person name="Xiong G.H."/>
            <person name="Traut W."/>
            <person name="Walsh T.K."/>
            <person name="Worley K.C."/>
            <person name="Wu D."/>
            <person name="Wu W."/>
            <person name="Wu Y.Q."/>
            <person name="Zhang X."/>
            <person name="Zou Z."/>
            <person name="Zucker H."/>
            <person name="Briscoe A.D."/>
            <person name="Burmester T."/>
            <person name="Clem R.J."/>
            <person name="Feyereisen R."/>
            <person name="Grimmelikhuijzen C.J.P."/>
            <person name="Hamodrakas S.J."/>
            <person name="Hansson B.S."/>
            <person name="Huguet E."/>
            <person name="Jermiin L.S."/>
            <person name="Lan Q."/>
            <person name="Lehman H.K."/>
            <person name="Lorenzen M."/>
            <person name="Merzendorfer H."/>
            <person name="Michalopoulos I."/>
            <person name="Morton D.B."/>
            <person name="Muthukrishnan S."/>
            <person name="Oakeshott J.G."/>
            <person name="Palmer W."/>
            <person name="Park Y."/>
            <person name="Passarelli A.L."/>
            <person name="Rozas J."/>
            <person name="Schwartz L.M."/>
            <person name="Smith W."/>
            <person name="Southgate A."/>
            <person name="Vilcinskas A."/>
            <person name="Vogt R."/>
            <person name="Wang P."/>
            <person name="Werren J."/>
            <person name="Yu X.Q."/>
            <person name="Zhou J.J."/>
            <person name="Brown S.J."/>
            <person name="Scherer S.E."/>
            <person name="Richards S."/>
            <person name="Blissard G.W."/>
        </authorList>
    </citation>
    <scope>NUCLEOTIDE SEQUENCE</scope>
</reference>
<comment type="caution">
    <text evidence="2">The sequence shown here is derived from an EMBL/GenBank/DDBJ whole genome shotgun (WGS) entry which is preliminary data.</text>
</comment>